<comment type="caution">
    <text evidence="1">The sequence shown here is derived from an EMBL/GenBank/DDBJ whole genome shotgun (WGS) entry which is preliminary data.</text>
</comment>
<evidence type="ECO:0000313" key="2">
    <source>
        <dbReference type="Proteomes" id="UP000828941"/>
    </source>
</evidence>
<gene>
    <name evidence="1" type="ORF">L6164_007768</name>
</gene>
<evidence type="ECO:0000313" key="1">
    <source>
        <dbReference type="EMBL" id="KAI4346905.1"/>
    </source>
</evidence>
<protein>
    <submittedName>
        <fullName evidence="1">Uncharacterized protein</fullName>
    </submittedName>
</protein>
<proteinExistence type="predicted"/>
<keyword evidence="2" id="KW-1185">Reference proteome</keyword>
<organism evidence="1 2">
    <name type="scientific">Bauhinia variegata</name>
    <name type="common">Purple orchid tree</name>
    <name type="synonym">Phanera variegata</name>
    <dbReference type="NCBI Taxonomy" id="167791"/>
    <lineage>
        <taxon>Eukaryota</taxon>
        <taxon>Viridiplantae</taxon>
        <taxon>Streptophyta</taxon>
        <taxon>Embryophyta</taxon>
        <taxon>Tracheophyta</taxon>
        <taxon>Spermatophyta</taxon>
        <taxon>Magnoliopsida</taxon>
        <taxon>eudicotyledons</taxon>
        <taxon>Gunneridae</taxon>
        <taxon>Pentapetalae</taxon>
        <taxon>rosids</taxon>
        <taxon>fabids</taxon>
        <taxon>Fabales</taxon>
        <taxon>Fabaceae</taxon>
        <taxon>Cercidoideae</taxon>
        <taxon>Cercideae</taxon>
        <taxon>Bauhiniinae</taxon>
        <taxon>Bauhinia</taxon>
    </lineage>
</organism>
<reference evidence="1 2" key="1">
    <citation type="journal article" date="2022" name="DNA Res.">
        <title>Chromosomal-level genome assembly of the orchid tree Bauhinia variegata (Leguminosae; Cercidoideae) supports the allotetraploid origin hypothesis of Bauhinia.</title>
        <authorList>
            <person name="Zhong Y."/>
            <person name="Chen Y."/>
            <person name="Zheng D."/>
            <person name="Pang J."/>
            <person name="Liu Y."/>
            <person name="Luo S."/>
            <person name="Meng S."/>
            <person name="Qian L."/>
            <person name="Wei D."/>
            <person name="Dai S."/>
            <person name="Zhou R."/>
        </authorList>
    </citation>
    <scope>NUCLEOTIDE SEQUENCE [LARGE SCALE GENOMIC DNA]</scope>
    <source>
        <strain evidence="1">BV-YZ2020</strain>
    </source>
</reference>
<accession>A0ACB9PED5</accession>
<sequence length="248" mass="27073">MSGVTSSIAAKFEFFPPSPPSYTVIAGEARGSQLSIPEIPGKDNVDVLKRRTRSGSKIIAVYVTTRPMVLCCIHRGTLLICYDYSGYGRSTGKPTECNTYADIEGAYNSLKEQYGLKDEQLILYGQSVGSGPTLDLASHLSELREYLITGLVTCPVLVIHGTTDQIVGLSHGKQLWELCKVKYEPLWVSGDGHSNLELYPEFIKHLKKFVQTIGKSKEAANGTKKNTVETENQCNASKESESVASDAS</sequence>
<dbReference type="Proteomes" id="UP000828941">
    <property type="component" value="Chromosome 4"/>
</dbReference>
<name>A0ACB9PED5_BAUVA</name>
<dbReference type="EMBL" id="CM039429">
    <property type="protein sequence ID" value="KAI4346905.1"/>
    <property type="molecule type" value="Genomic_DNA"/>
</dbReference>